<dbReference type="eggNOG" id="KOG1303">
    <property type="taxonomic scope" value="Eukaryota"/>
</dbReference>
<sequence length="202" mass="21956">MHSVVSYLHPSLQLPDTIRNCRLHKIRGSSSLPAAARITDAFFGRSCLNLNKAISVIGMLYVPYALSYGRWLSLALFTMVGAICLCTGNLIDTACVLISAFLILEDDNLDKLLPSTVVEILYQVYGKQLFVLTAGAVIPPTTWLKYLSMLAYVLAVGLVLSVALSGLSIALASTSSASPVMASSRPCIPRWSLIRILPRYTF</sequence>
<accession>A0A0E0E3Y7</accession>
<proteinExistence type="predicted"/>
<dbReference type="Gramene" id="OMERI06G21690.1">
    <property type="protein sequence ID" value="OMERI06G21690.1"/>
    <property type="gene ID" value="OMERI06G21690"/>
</dbReference>
<name>A0A0E0E3Y7_9ORYZ</name>
<dbReference type="EnsemblPlants" id="OMERI06G21690.1">
    <property type="protein sequence ID" value="OMERI06G21690.1"/>
    <property type="gene ID" value="OMERI06G21690"/>
</dbReference>
<dbReference type="STRING" id="40149.A0A0E0E3Y7"/>
<protein>
    <recommendedName>
        <fullName evidence="4">Amino acid transporter transmembrane domain-containing protein</fullName>
    </recommendedName>
</protein>
<evidence type="ECO:0000313" key="3">
    <source>
        <dbReference type="Proteomes" id="UP000008021"/>
    </source>
</evidence>
<dbReference type="Proteomes" id="UP000008021">
    <property type="component" value="Chromosome 6"/>
</dbReference>
<dbReference type="AlphaFoldDB" id="A0A0E0E3Y7"/>
<evidence type="ECO:0008006" key="4">
    <source>
        <dbReference type="Google" id="ProtNLM"/>
    </source>
</evidence>
<keyword evidence="1" id="KW-0812">Transmembrane</keyword>
<dbReference type="HOGENOM" id="CLU_1356570_0_0_1"/>
<keyword evidence="1" id="KW-1133">Transmembrane helix</keyword>
<keyword evidence="3" id="KW-1185">Reference proteome</keyword>
<organism evidence="2">
    <name type="scientific">Oryza meridionalis</name>
    <dbReference type="NCBI Taxonomy" id="40149"/>
    <lineage>
        <taxon>Eukaryota</taxon>
        <taxon>Viridiplantae</taxon>
        <taxon>Streptophyta</taxon>
        <taxon>Embryophyta</taxon>
        <taxon>Tracheophyta</taxon>
        <taxon>Spermatophyta</taxon>
        <taxon>Magnoliopsida</taxon>
        <taxon>Liliopsida</taxon>
        <taxon>Poales</taxon>
        <taxon>Poaceae</taxon>
        <taxon>BOP clade</taxon>
        <taxon>Oryzoideae</taxon>
        <taxon>Oryzeae</taxon>
        <taxon>Oryzinae</taxon>
        <taxon>Oryza</taxon>
    </lineage>
</organism>
<reference evidence="2" key="1">
    <citation type="submission" date="2015-04" db="UniProtKB">
        <authorList>
            <consortium name="EnsemblPlants"/>
        </authorList>
    </citation>
    <scope>IDENTIFICATION</scope>
</reference>
<reference evidence="2" key="2">
    <citation type="submission" date="2018-05" db="EMBL/GenBank/DDBJ databases">
        <title>OmerRS3 (Oryza meridionalis Reference Sequence Version 3).</title>
        <authorList>
            <person name="Zhang J."/>
            <person name="Kudrna D."/>
            <person name="Lee S."/>
            <person name="Talag J."/>
            <person name="Welchert J."/>
            <person name="Wing R.A."/>
        </authorList>
    </citation>
    <scope>NUCLEOTIDE SEQUENCE [LARGE SCALE GENOMIC DNA]</scope>
    <source>
        <strain evidence="2">cv. OR44</strain>
    </source>
</reference>
<feature type="transmembrane region" description="Helical" evidence="1">
    <location>
        <begin position="149"/>
        <end position="172"/>
    </location>
</feature>
<keyword evidence="1" id="KW-0472">Membrane</keyword>
<feature type="transmembrane region" description="Helical" evidence="1">
    <location>
        <begin position="74"/>
        <end position="104"/>
    </location>
</feature>
<evidence type="ECO:0000313" key="2">
    <source>
        <dbReference type="EnsemblPlants" id="OMERI06G21690.1"/>
    </source>
</evidence>
<evidence type="ECO:0000256" key="1">
    <source>
        <dbReference type="SAM" id="Phobius"/>
    </source>
</evidence>